<dbReference type="AlphaFoldDB" id="A0A443SBP6"/>
<reference evidence="18 19" key="1">
    <citation type="journal article" date="2018" name="Gigascience">
        <title>Genomes of trombidid mites reveal novel predicted allergens and laterally-transferred genes associated with secondary metabolism.</title>
        <authorList>
            <person name="Dong X."/>
            <person name="Chaisiri K."/>
            <person name="Xia D."/>
            <person name="Armstrong S.D."/>
            <person name="Fang Y."/>
            <person name="Donnelly M.J."/>
            <person name="Kadowaki T."/>
            <person name="McGarry J.W."/>
            <person name="Darby A.C."/>
            <person name="Makepeace B.L."/>
        </authorList>
    </citation>
    <scope>NUCLEOTIDE SEQUENCE [LARGE SCALE GENOMIC DNA]</scope>
    <source>
        <strain evidence="18">UoL-UT</strain>
    </source>
</reference>
<dbReference type="PROSITE" id="PS50231">
    <property type="entry name" value="RICIN_B_LECTIN"/>
    <property type="match status" value="1"/>
</dbReference>
<dbReference type="Gene3D" id="2.80.10.50">
    <property type="match status" value="1"/>
</dbReference>
<evidence type="ECO:0000256" key="13">
    <source>
        <dbReference type="ARBA" id="ARBA00023136"/>
    </source>
</evidence>
<dbReference type="OrthoDB" id="6072411at2759"/>
<dbReference type="InterPro" id="IPR045885">
    <property type="entry name" value="GalNAc-T"/>
</dbReference>
<keyword evidence="14 16" id="KW-1015">Disulfide bond</keyword>
<dbReference type="STRING" id="299467.A0A443SBP6"/>
<keyword evidence="19" id="KW-1185">Reference proteome</keyword>
<dbReference type="Pfam" id="PF00652">
    <property type="entry name" value="Ricin_B_lectin"/>
    <property type="match status" value="1"/>
</dbReference>
<evidence type="ECO:0000259" key="17">
    <source>
        <dbReference type="SMART" id="SM00458"/>
    </source>
</evidence>
<comment type="pathway">
    <text evidence="3 16">Protein modification; protein glycosylation.</text>
</comment>
<dbReference type="CDD" id="cd02510">
    <property type="entry name" value="pp-GalNAc-T"/>
    <property type="match status" value="1"/>
</dbReference>
<evidence type="ECO:0000256" key="9">
    <source>
        <dbReference type="ARBA" id="ARBA00022734"/>
    </source>
</evidence>
<dbReference type="InterPro" id="IPR029044">
    <property type="entry name" value="Nucleotide-diphossugar_trans"/>
</dbReference>
<dbReference type="GO" id="GO:0006493">
    <property type="term" value="P:protein O-linked glycosylation"/>
    <property type="evidence" value="ECO:0007669"/>
    <property type="project" value="TreeGrafter"/>
</dbReference>
<keyword evidence="9 16" id="KW-0430">Lectin</keyword>
<dbReference type="SUPFAM" id="SSF53448">
    <property type="entry name" value="Nucleotide-diphospho-sugar transferases"/>
    <property type="match status" value="1"/>
</dbReference>
<evidence type="ECO:0000256" key="1">
    <source>
        <dbReference type="ARBA" id="ARBA00001936"/>
    </source>
</evidence>
<dbReference type="GO" id="GO:0000139">
    <property type="term" value="C:Golgi membrane"/>
    <property type="evidence" value="ECO:0007669"/>
    <property type="project" value="UniProtKB-SubCell"/>
</dbReference>
<proteinExistence type="inferred from homology"/>
<keyword evidence="11 16" id="KW-1133">Transmembrane helix</keyword>
<dbReference type="InterPro" id="IPR001173">
    <property type="entry name" value="Glyco_trans_2-like"/>
</dbReference>
<comment type="subcellular location">
    <subcellularLocation>
        <location evidence="2 16">Golgi apparatus membrane</location>
        <topology evidence="2 16">Single-pass type II membrane protein</topology>
    </subcellularLocation>
</comment>
<gene>
    <name evidence="18" type="ORF">B4U80_02038</name>
</gene>
<evidence type="ECO:0000313" key="18">
    <source>
        <dbReference type="EMBL" id="RWS24963.1"/>
    </source>
</evidence>
<accession>A0A443SBP6</accession>
<dbReference type="SMART" id="SM00458">
    <property type="entry name" value="RICIN"/>
    <property type="match status" value="1"/>
</dbReference>
<evidence type="ECO:0000256" key="5">
    <source>
        <dbReference type="ARBA" id="ARBA00022676"/>
    </source>
</evidence>
<keyword evidence="7 16" id="KW-0812">Transmembrane</keyword>
<evidence type="ECO:0000256" key="4">
    <source>
        <dbReference type="ARBA" id="ARBA00005680"/>
    </source>
</evidence>
<name>A0A443SBP6_9ACAR</name>
<dbReference type="VEuPathDB" id="VectorBase:LDEU007077"/>
<sequence>MTSLIKSAILTVKRTCRLRFGRWSTTLFVICSLLIVTLLLISLLPTGVVDKKRSKTKIIPISPKFKRPKQEGLVKDFDDKSHKGYYGTKYAYFVENVLGNFEPKEKHLTGRPGDEGQVFKLDSQKDIDWNEVSSLKSQYGMNLVASNLIPMDRSVPDLRHEECKYWHYDDLPTASVVIVFHNEGFSTLMRTVHSVLIRSPRKYLREVVLVDDYSDKEPLKAGLDRYIVEHFGEYKSSFDPNKYEGDSGNYGELLGERSGKVRLVRNTEREGLIRSRTRGAEESVGDVVVFLDAHCECNYNWLPPLLAPIAENRKTVTVPIIDGIDHDTFHYRPVYARNDQHFKGIWEWGMYYKELEVDMEEHLKKHKVSEPYDAPTHAGGLFAIERNYFMTLGGYDPGLLVWGGENFELSFKVWQCGGRLQWIPCSRVGHIYRPFMPYTFGTLKAKRNGSLIITNYKRVIETWWDQEYKEYFYTREPLARYYYAGDYSKQIELKNKLKCKSFDWFMTNVAYDVYKNFPKLPPNVEWGEVKNAATKECLDTGSSAPPHTVHTSYCHSRGGNQLFRLNAKGQLGVGERCIDANQDRMTLIVCKLGTVDGPWRYDPKSKHLVHTKLDLCLQHREDGAVHLSDCDDSLRQQWVWKKIRP</sequence>
<keyword evidence="13 16" id="KW-0472">Membrane</keyword>
<comment type="similarity">
    <text evidence="4 16">Belongs to the glycosyltransferase 2 family. GalNAc-T subfamily.</text>
</comment>
<dbReference type="EC" id="2.4.1.-" evidence="16"/>
<dbReference type="UniPathway" id="UPA00378"/>
<evidence type="ECO:0000256" key="3">
    <source>
        <dbReference type="ARBA" id="ARBA00004922"/>
    </source>
</evidence>
<keyword evidence="5 16" id="KW-0328">Glycosyltransferase</keyword>
<dbReference type="Pfam" id="PF00535">
    <property type="entry name" value="Glycos_transf_2"/>
    <property type="match status" value="2"/>
</dbReference>
<dbReference type="InterPro" id="IPR000772">
    <property type="entry name" value="Ricin_B_lectin"/>
</dbReference>
<dbReference type="Pfam" id="PF02709">
    <property type="entry name" value="Glyco_transf_7C"/>
    <property type="match status" value="1"/>
</dbReference>
<dbReference type="InterPro" id="IPR027791">
    <property type="entry name" value="Galactosyl_T_C"/>
</dbReference>
<keyword evidence="8" id="KW-0479">Metal-binding</keyword>
<feature type="domain" description="Ricin B lectin" evidence="17">
    <location>
        <begin position="526"/>
        <end position="641"/>
    </location>
</feature>
<keyword evidence="10" id="KW-0735">Signal-anchor</keyword>
<comment type="cofactor">
    <cofactor evidence="1 16">
        <name>Mn(2+)</name>
        <dbReference type="ChEBI" id="CHEBI:29035"/>
    </cofactor>
</comment>
<keyword evidence="15 16" id="KW-0464">Manganese</keyword>
<feature type="transmembrane region" description="Helical" evidence="16">
    <location>
        <begin position="20"/>
        <end position="44"/>
    </location>
</feature>
<dbReference type="CDD" id="cd23437">
    <property type="entry name" value="beta-trefoil_Ricin_GALNT7"/>
    <property type="match status" value="1"/>
</dbReference>
<dbReference type="InterPro" id="IPR035992">
    <property type="entry name" value="Ricin_B-like_lectins"/>
</dbReference>
<evidence type="ECO:0000256" key="12">
    <source>
        <dbReference type="ARBA" id="ARBA00023034"/>
    </source>
</evidence>
<organism evidence="18 19">
    <name type="scientific">Leptotrombidium deliense</name>
    <dbReference type="NCBI Taxonomy" id="299467"/>
    <lineage>
        <taxon>Eukaryota</taxon>
        <taxon>Metazoa</taxon>
        <taxon>Ecdysozoa</taxon>
        <taxon>Arthropoda</taxon>
        <taxon>Chelicerata</taxon>
        <taxon>Arachnida</taxon>
        <taxon>Acari</taxon>
        <taxon>Acariformes</taxon>
        <taxon>Trombidiformes</taxon>
        <taxon>Prostigmata</taxon>
        <taxon>Anystina</taxon>
        <taxon>Parasitengona</taxon>
        <taxon>Trombiculoidea</taxon>
        <taxon>Trombiculidae</taxon>
        <taxon>Leptotrombidium</taxon>
    </lineage>
</organism>
<dbReference type="SUPFAM" id="SSF50370">
    <property type="entry name" value="Ricin B-like lectins"/>
    <property type="match status" value="1"/>
</dbReference>
<dbReference type="PANTHER" id="PTHR11675">
    <property type="entry name" value="N-ACETYLGALACTOSAMINYLTRANSFERASE"/>
    <property type="match status" value="1"/>
</dbReference>
<dbReference type="PANTHER" id="PTHR11675:SF68">
    <property type="entry name" value="N-ACETYLGALACTOSAMINYLTRANSFERASE 7"/>
    <property type="match status" value="1"/>
</dbReference>
<dbReference type="GO" id="GO:0046872">
    <property type="term" value="F:metal ion binding"/>
    <property type="evidence" value="ECO:0007669"/>
    <property type="project" value="UniProtKB-KW"/>
</dbReference>
<dbReference type="GO" id="GO:0004653">
    <property type="term" value="F:polypeptide N-acetylgalactosaminyltransferase activity"/>
    <property type="evidence" value="ECO:0007669"/>
    <property type="project" value="TreeGrafter"/>
</dbReference>
<evidence type="ECO:0000256" key="11">
    <source>
        <dbReference type="ARBA" id="ARBA00022989"/>
    </source>
</evidence>
<dbReference type="GO" id="GO:0030246">
    <property type="term" value="F:carbohydrate binding"/>
    <property type="evidence" value="ECO:0007669"/>
    <property type="project" value="UniProtKB-KW"/>
</dbReference>
<dbReference type="Gene3D" id="3.90.550.10">
    <property type="entry name" value="Spore Coat Polysaccharide Biosynthesis Protein SpsA, Chain A"/>
    <property type="match status" value="1"/>
</dbReference>
<evidence type="ECO:0000256" key="14">
    <source>
        <dbReference type="ARBA" id="ARBA00023157"/>
    </source>
</evidence>
<evidence type="ECO:0000256" key="6">
    <source>
        <dbReference type="ARBA" id="ARBA00022679"/>
    </source>
</evidence>
<dbReference type="EMBL" id="NCKV01004211">
    <property type="protein sequence ID" value="RWS24963.1"/>
    <property type="molecule type" value="Genomic_DNA"/>
</dbReference>
<dbReference type="Proteomes" id="UP000288716">
    <property type="component" value="Unassembled WGS sequence"/>
</dbReference>
<evidence type="ECO:0000256" key="7">
    <source>
        <dbReference type="ARBA" id="ARBA00022692"/>
    </source>
</evidence>
<protein>
    <recommendedName>
        <fullName evidence="16">Polypeptide N-acetylgalactosaminyltransferase</fullName>
        <ecNumber evidence="16">2.4.1.-</ecNumber>
    </recommendedName>
    <alternativeName>
        <fullName evidence="16">Protein-UDP acetylgalactosaminyltransferase</fullName>
    </alternativeName>
</protein>
<evidence type="ECO:0000256" key="15">
    <source>
        <dbReference type="ARBA" id="ARBA00023211"/>
    </source>
</evidence>
<comment type="caution">
    <text evidence="18">The sequence shown here is derived from an EMBL/GenBank/DDBJ whole genome shotgun (WGS) entry which is preliminary data.</text>
</comment>
<evidence type="ECO:0000256" key="16">
    <source>
        <dbReference type="RuleBase" id="RU361242"/>
    </source>
</evidence>
<evidence type="ECO:0000256" key="8">
    <source>
        <dbReference type="ARBA" id="ARBA00022723"/>
    </source>
</evidence>
<evidence type="ECO:0000313" key="19">
    <source>
        <dbReference type="Proteomes" id="UP000288716"/>
    </source>
</evidence>
<evidence type="ECO:0000256" key="2">
    <source>
        <dbReference type="ARBA" id="ARBA00004323"/>
    </source>
</evidence>
<keyword evidence="12 16" id="KW-0333">Golgi apparatus</keyword>
<keyword evidence="6 16" id="KW-0808">Transferase</keyword>
<evidence type="ECO:0000256" key="10">
    <source>
        <dbReference type="ARBA" id="ARBA00022968"/>
    </source>
</evidence>